<dbReference type="Proteomes" id="UP001165960">
    <property type="component" value="Unassembled WGS sequence"/>
</dbReference>
<evidence type="ECO:0000313" key="2">
    <source>
        <dbReference type="Proteomes" id="UP001165960"/>
    </source>
</evidence>
<proteinExistence type="predicted"/>
<protein>
    <submittedName>
        <fullName evidence="1">Uncharacterized protein</fullName>
    </submittedName>
</protein>
<comment type="caution">
    <text evidence="1">The sequence shown here is derived from an EMBL/GenBank/DDBJ whole genome shotgun (WGS) entry which is preliminary data.</text>
</comment>
<name>A0ACC2UCW8_9FUNG</name>
<keyword evidence="2" id="KW-1185">Reference proteome</keyword>
<evidence type="ECO:0000313" key="1">
    <source>
        <dbReference type="EMBL" id="KAJ9084576.1"/>
    </source>
</evidence>
<dbReference type="EMBL" id="QTSX02000829">
    <property type="protein sequence ID" value="KAJ9084576.1"/>
    <property type="molecule type" value="Genomic_DNA"/>
</dbReference>
<gene>
    <name evidence="1" type="ORF">DSO57_1023125</name>
</gene>
<organism evidence="1 2">
    <name type="scientific">Entomophthora muscae</name>
    <dbReference type="NCBI Taxonomy" id="34485"/>
    <lineage>
        <taxon>Eukaryota</taxon>
        <taxon>Fungi</taxon>
        <taxon>Fungi incertae sedis</taxon>
        <taxon>Zoopagomycota</taxon>
        <taxon>Entomophthoromycotina</taxon>
        <taxon>Entomophthoromycetes</taxon>
        <taxon>Entomophthorales</taxon>
        <taxon>Entomophthoraceae</taxon>
        <taxon>Entomophthora</taxon>
    </lineage>
</organism>
<accession>A0ACC2UCW8</accession>
<reference evidence="1" key="1">
    <citation type="submission" date="2022-04" db="EMBL/GenBank/DDBJ databases">
        <title>Genome of the entomopathogenic fungus Entomophthora muscae.</title>
        <authorList>
            <person name="Elya C."/>
            <person name="Lovett B.R."/>
            <person name="Lee E."/>
            <person name="Macias A.M."/>
            <person name="Hajek A.E."/>
            <person name="De Bivort B.L."/>
            <person name="Kasson M.T."/>
            <person name="De Fine Licht H.H."/>
            <person name="Stajich J.E."/>
        </authorList>
    </citation>
    <scope>NUCLEOTIDE SEQUENCE</scope>
    <source>
        <strain evidence="1">Berkeley</strain>
    </source>
</reference>
<sequence length="374" mass="42450">MAKDTSTIRELEKHLEQVKETIAHLETKEVDGKRKIPLPPPWMKSLIEAHHPVKYPKVLSPEAELQVRTLTGVNQLKGECRKSDDSFLLVDHTMPTIFSGPYPTPLPKIENHKNTELLVIDLNKSFTPDNLTGAEIVLNLMHAISKKDTLEEIIKKMNSFKFFFQGPELTTQAKALFERGCKQLEVPLESQQNAWKVLNFTLDAWIQDEQHWPTNNEILCGHCPSYIQQFRSCVGWLAKGLDSAKLRAEIPYRALLTVLSAILIHRNPRFSDIPLPQVAQEIYATMAIEYKIIARKLKVPAEPLLLSSLLLARTYGFNVSLARTASSKFPCRWPFLSKDPAKSSHEMQAFGIAAKVSAQIYHQLCQANLFYTLP</sequence>